<reference evidence="1" key="1">
    <citation type="submission" date="2018-02" db="EMBL/GenBank/DDBJ databases">
        <title>Rhizophora mucronata_Transcriptome.</title>
        <authorList>
            <person name="Meera S.P."/>
            <person name="Sreeshan A."/>
            <person name="Augustine A."/>
        </authorList>
    </citation>
    <scope>NUCLEOTIDE SEQUENCE</scope>
    <source>
        <tissue evidence="1">Leaf</tissue>
    </source>
</reference>
<accession>A0A2P2M765</accession>
<dbReference type="EMBL" id="GGEC01045561">
    <property type="protein sequence ID" value="MBX26045.1"/>
    <property type="molecule type" value="Transcribed_RNA"/>
</dbReference>
<evidence type="ECO:0000313" key="1">
    <source>
        <dbReference type="EMBL" id="MBX26045.1"/>
    </source>
</evidence>
<proteinExistence type="predicted"/>
<name>A0A2P2M765_RHIMU</name>
<sequence length="75" mass="8245">MPSAEFRMDSCNIVFSSKSSSKVSPLSSLLKSTVKKCCSRSPEPSKYMRRKTASSSISLQSFINFNSTTLPIEST</sequence>
<organism evidence="1">
    <name type="scientific">Rhizophora mucronata</name>
    <name type="common">Asiatic mangrove</name>
    <dbReference type="NCBI Taxonomy" id="61149"/>
    <lineage>
        <taxon>Eukaryota</taxon>
        <taxon>Viridiplantae</taxon>
        <taxon>Streptophyta</taxon>
        <taxon>Embryophyta</taxon>
        <taxon>Tracheophyta</taxon>
        <taxon>Spermatophyta</taxon>
        <taxon>Magnoliopsida</taxon>
        <taxon>eudicotyledons</taxon>
        <taxon>Gunneridae</taxon>
        <taxon>Pentapetalae</taxon>
        <taxon>rosids</taxon>
        <taxon>fabids</taxon>
        <taxon>Malpighiales</taxon>
        <taxon>Rhizophoraceae</taxon>
        <taxon>Rhizophora</taxon>
    </lineage>
</organism>
<protein>
    <submittedName>
        <fullName evidence="1">Gamma-tubulin complex component</fullName>
    </submittedName>
</protein>
<dbReference type="AlphaFoldDB" id="A0A2P2M765"/>